<gene>
    <name evidence="1" type="ORF">EXY26_06425</name>
</gene>
<comment type="caution">
    <text evidence="1">The sequence shown here is derived from an EMBL/GenBank/DDBJ whole genome shotgun (WGS) entry which is preliminary data.</text>
</comment>
<reference evidence="1 2" key="1">
    <citation type="submission" date="2019-03" db="EMBL/GenBank/DDBJ databases">
        <title>Glutamicibacter sp. LJH19 genome.</title>
        <authorList>
            <person name="Sinai Borker S."/>
            <person name="Kumar R."/>
        </authorList>
    </citation>
    <scope>NUCLEOTIDE SEQUENCE [LARGE SCALE GENOMIC DNA]</scope>
    <source>
        <strain evidence="1 2">LJH19</strain>
    </source>
</reference>
<protein>
    <submittedName>
        <fullName evidence="1">Uncharacterized protein</fullName>
    </submittedName>
</protein>
<dbReference type="RefSeq" id="WP_134779776.1">
    <property type="nucleotide sequence ID" value="NZ_SPDS01000001.1"/>
</dbReference>
<evidence type="ECO:0000313" key="1">
    <source>
        <dbReference type="EMBL" id="TFH56662.1"/>
    </source>
</evidence>
<dbReference type="EMBL" id="SPDS01000001">
    <property type="protein sequence ID" value="TFH56662.1"/>
    <property type="molecule type" value="Genomic_DNA"/>
</dbReference>
<dbReference type="AlphaFoldDB" id="A0A4Y8TY52"/>
<accession>A0A4Y8TY52</accession>
<dbReference type="Proteomes" id="UP000297638">
    <property type="component" value="Unassembled WGS sequence"/>
</dbReference>
<evidence type="ECO:0000313" key="2">
    <source>
        <dbReference type="Proteomes" id="UP000297638"/>
    </source>
</evidence>
<proteinExistence type="predicted"/>
<organism evidence="1 2">
    <name type="scientific">Glutamicibacter arilaitensis</name>
    <dbReference type="NCBI Taxonomy" id="256701"/>
    <lineage>
        <taxon>Bacteria</taxon>
        <taxon>Bacillati</taxon>
        <taxon>Actinomycetota</taxon>
        <taxon>Actinomycetes</taxon>
        <taxon>Micrococcales</taxon>
        <taxon>Micrococcaceae</taxon>
        <taxon>Glutamicibacter</taxon>
    </lineage>
</organism>
<sequence length="128" mass="14454">MDSRPVRDKGDEFRPDELELLALLCSGSDDESAKARQQFKYARWGGYQFDDCDCFCISFPSKRDCESVRHAGGPFSTAAVSKDGTVLGLLDLWLLDGYLHSVEYMPFEDDPGHLPTTRDYTLEFSGRN</sequence>
<name>A0A4Y8TY52_9MICC</name>